<protein>
    <submittedName>
        <fullName evidence="1">Uncharacterized protein</fullName>
    </submittedName>
</protein>
<comment type="caution">
    <text evidence="1">The sequence shown here is derived from an EMBL/GenBank/DDBJ whole genome shotgun (WGS) entry which is preliminary data.</text>
</comment>
<name>A0A0F2LY25_SPOSC</name>
<dbReference type="RefSeq" id="XP_016585034.1">
    <property type="nucleotide sequence ID" value="XM_016730620.1"/>
</dbReference>
<organism evidence="1">
    <name type="scientific">Sporothrix schenckii 1099-18</name>
    <dbReference type="NCBI Taxonomy" id="1397361"/>
    <lineage>
        <taxon>Eukaryota</taxon>
        <taxon>Fungi</taxon>
        <taxon>Dikarya</taxon>
        <taxon>Ascomycota</taxon>
        <taxon>Pezizomycotina</taxon>
        <taxon>Sordariomycetes</taxon>
        <taxon>Sordariomycetidae</taxon>
        <taxon>Ophiostomatales</taxon>
        <taxon>Ophiostomataceae</taxon>
        <taxon>Sporothrix</taxon>
    </lineage>
</organism>
<proteinExistence type="predicted"/>
<evidence type="ECO:0000313" key="1">
    <source>
        <dbReference type="EMBL" id="KJR82358.1"/>
    </source>
</evidence>
<dbReference type="KEGG" id="ssck:SPSK_03786"/>
<dbReference type="VEuPathDB" id="FungiDB:SPSK_03786"/>
<dbReference type="EMBL" id="AXCR01000010">
    <property type="protein sequence ID" value="KJR82358.1"/>
    <property type="molecule type" value="Genomic_DNA"/>
</dbReference>
<sequence length="90" mass="10007">MARRAVVVETSRKNWSYLVVVVSSSNLLTQYQDDYDLGCDAAAGRKQTGFLASANARHTRRSVDHVALWGGGEWEEWRGVGRVHSVVRCG</sequence>
<reference evidence="1" key="2">
    <citation type="journal article" date="2015" name="Eukaryot. Cell">
        <title>Asexual propagation of a virulent clone complex in a human and feline outbreak of sporotrichosis.</title>
        <authorList>
            <person name="Teixeira Mde M."/>
            <person name="Rodrigues A.M."/>
            <person name="Tsui C.K."/>
            <person name="de Almeida L.G."/>
            <person name="Van Diepeningen A.D."/>
            <person name="van den Ende B.G."/>
            <person name="Fernandes G.F."/>
            <person name="Kano R."/>
            <person name="Hamelin R.C."/>
            <person name="Lopes-Bezerra L.M."/>
            <person name="Vasconcelos A.T."/>
            <person name="de Hoog S."/>
            <person name="de Camargo Z.P."/>
            <person name="Felipe M.S."/>
        </authorList>
    </citation>
    <scope>NUCLEOTIDE SEQUENCE [LARGE SCALE GENOMIC DNA]</scope>
    <source>
        <strain evidence="1">1099-18</strain>
    </source>
</reference>
<reference evidence="1" key="1">
    <citation type="journal article" date="2014" name="BMC Genomics">
        <title>Comparative genomics of the major fungal agents of human and animal Sporotrichosis: Sporothrix schenckii and Sporothrix brasiliensis.</title>
        <authorList>
            <person name="Teixeira M.M."/>
            <person name="de Almeida L.G."/>
            <person name="Kubitschek-Barreira P."/>
            <person name="Alves F.L."/>
            <person name="Kioshima E.S."/>
            <person name="Abadio A.K."/>
            <person name="Fernandes L."/>
            <person name="Derengowski L.S."/>
            <person name="Ferreira K.S."/>
            <person name="Souza R.C."/>
            <person name="Ruiz J.C."/>
            <person name="de Andrade N.C."/>
            <person name="Paes H.C."/>
            <person name="Nicola A.M."/>
            <person name="Albuquerque P."/>
            <person name="Gerber A.L."/>
            <person name="Martins V.P."/>
            <person name="Peconick L.D."/>
            <person name="Neto A.V."/>
            <person name="Chaucanez C.B."/>
            <person name="Silva P.A."/>
            <person name="Cunha O.L."/>
            <person name="de Oliveira F.F."/>
            <person name="dos Santos T.C."/>
            <person name="Barros A.L."/>
            <person name="Soares M.A."/>
            <person name="de Oliveira L.M."/>
            <person name="Marini M.M."/>
            <person name="Villalobos-Duno H."/>
            <person name="Cunha M.M."/>
            <person name="de Hoog S."/>
            <person name="da Silveira J.F."/>
            <person name="Henrissat B."/>
            <person name="Nino-Vega G.A."/>
            <person name="Cisalpino P.S."/>
            <person name="Mora-Montes H.M."/>
            <person name="Almeida S.R."/>
            <person name="Stajich J.E."/>
            <person name="Lopes-Bezerra L.M."/>
            <person name="Vasconcelos A.T."/>
            <person name="Felipe M.S."/>
        </authorList>
    </citation>
    <scope>NUCLEOTIDE SEQUENCE [LARGE SCALE GENOMIC DNA]</scope>
    <source>
        <strain evidence="1">1099-18</strain>
    </source>
</reference>
<accession>A0A0F2LY25</accession>
<gene>
    <name evidence="1" type="ORF">SPSK_03786</name>
</gene>
<dbReference type="AlphaFoldDB" id="A0A0F2LY25"/>
<dbReference type="GeneID" id="27665897"/>
<dbReference type="Proteomes" id="UP000033710">
    <property type="component" value="Unassembled WGS sequence"/>
</dbReference>